<dbReference type="Gene3D" id="1.25.40.10">
    <property type="entry name" value="Tetratricopeptide repeat domain"/>
    <property type="match status" value="1"/>
</dbReference>
<dbReference type="PROSITE" id="PS50005">
    <property type="entry name" value="TPR"/>
    <property type="match status" value="1"/>
</dbReference>
<evidence type="ECO:0000256" key="3">
    <source>
        <dbReference type="PROSITE-ProRule" id="PRU00339"/>
    </source>
</evidence>
<dbReference type="AlphaFoldDB" id="A0A552IPT5"/>
<feature type="non-terminal residue" evidence="4">
    <location>
        <position position="69"/>
    </location>
</feature>
<evidence type="ECO:0000313" key="4">
    <source>
        <dbReference type="EMBL" id="TRU85433.1"/>
    </source>
</evidence>
<reference evidence="4 5" key="1">
    <citation type="submission" date="2019-01" db="EMBL/GenBank/DDBJ databases">
        <title>Coherence of Microcystis species and biogeography revealed through population genomics.</title>
        <authorList>
            <person name="Perez-Carrascal O.M."/>
            <person name="Terrat Y."/>
            <person name="Giani A."/>
            <person name="Fortin N."/>
            <person name="Tromas N."/>
            <person name="Shapiro B.J."/>
        </authorList>
    </citation>
    <scope>NUCLEOTIDE SEQUENCE [LARGE SCALE GENOMIC DNA]</scope>
    <source>
        <strain evidence="4">Mn_MB_F_20050700_S1D</strain>
    </source>
</reference>
<dbReference type="InterPro" id="IPR050498">
    <property type="entry name" value="Ycf3"/>
</dbReference>
<feature type="repeat" description="TPR" evidence="3">
    <location>
        <begin position="29"/>
        <end position="62"/>
    </location>
</feature>
<dbReference type="EMBL" id="SFAV01000222">
    <property type="protein sequence ID" value="TRU85433.1"/>
    <property type="molecule type" value="Genomic_DNA"/>
</dbReference>
<dbReference type="InterPro" id="IPR019734">
    <property type="entry name" value="TPR_rpt"/>
</dbReference>
<keyword evidence="1" id="KW-0677">Repeat</keyword>
<dbReference type="InterPro" id="IPR011990">
    <property type="entry name" value="TPR-like_helical_dom_sf"/>
</dbReference>
<protein>
    <submittedName>
        <fullName evidence="4">Tetratricopeptide repeat protein</fullName>
    </submittedName>
</protein>
<proteinExistence type="predicted"/>
<keyword evidence="2 3" id="KW-0802">TPR repeat</keyword>
<evidence type="ECO:0000256" key="2">
    <source>
        <dbReference type="ARBA" id="ARBA00022803"/>
    </source>
</evidence>
<gene>
    <name evidence="4" type="ORF">EWV54_16200</name>
</gene>
<accession>A0A552IPT5</accession>
<dbReference type="PANTHER" id="PTHR44858">
    <property type="entry name" value="TETRATRICOPEPTIDE REPEAT PROTEIN 6"/>
    <property type="match status" value="1"/>
</dbReference>
<sequence length="69" mass="7611">MLIAQMGCSHKQGAVADYNQAIKLNPDDANAYYNRGVAKYNLGDNQGAIADYNQAIKLKPDDAIAYYNR</sequence>
<dbReference type="SMART" id="SM00028">
    <property type="entry name" value="TPR"/>
    <property type="match status" value="1"/>
</dbReference>
<organism evidence="4 5">
    <name type="scientific">Microcystis novacekii Mn_MB_F_20050700_S1D</name>
    <dbReference type="NCBI Taxonomy" id="2486266"/>
    <lineage>
        <taxon>Bacteria</taxon>
        <taxon>Bacillati</taxon>
        <taxon>Cyanobacteriota</taxon>
        <taxon>Cyanophyceae</taxon>
        <taxon>Oscillatoriophycideae</taxon>
        <taxon>Chroococcales</taxon>
        <taxon>Microcystaceae</taxon>
        <taxon>Microcystis</taxon>
    </lineage>
</organism>
<dbReference type="GO" id="GO:0046813">
    <property type="term" value="P:receptor-mediated virion attachment to host cell"/>
    <property type="evidence" value="ECO:0007669"/>
    <property type="project" value="TreeGrafter"/>
</dbReference>
<dbReference type="GO" id="GO:0009279">
    <property type="term" value="C:cell outer membrane"/>
    <property type="evidence" value="ECO:0007669"/>
    <property type="project" value="TreeGrafter"/>
</dbReference>
<dbReference type="Pfam" id="PF13414">
    <property type="entry name" value="TPR_11"/>
    <property type="match status" value="1"/>
</dbReference>
<comment type="caution">
    <text evidence="4">The sequence shown here is derived from an EMBL/GenBank/DDBJ whole genome shotgun (WGS) entry which is preliminary data.</text>
</comment>
<dbReference type="PANTHER" id="PTHR44858:SF1">
    <property type="entry name" value="UDP-N-ACETYLGLUCOSAMINE--PEPTIDE N-ACETYLGLUCOSAMINYLTRANSFERASE SPINDLY-RELATED"/>
    <property type="match status" value="1"/>
</dbReference>
<name>A0A552IPT5_9CHRO</name>
<dbReference type="PROSITE" id="PS50293">
    <property type="entry name" value="TPR_REGION"/>
    <property type="match status" value="1"/>
</dbReference>
<evidence type="ECO:0000313" key="5">
    <source>
        <dbReference type="Proteomes" id="UP000319191"/>
    </source>
</evidence>
<dbReference type="Proteomes" id="UP000319191">
    <property type="component" value="Unassembled WGS sequence"/>
</dbReference>
<dbReference type="SUPFAM" id="SSF48452">
    <property type="entry name" value="TPR-like"/>
    <property type="match status" value="1"/>
</dbReference>
<evidence type="ECO:0000256" key="1">
    <source>
        <dbReference type="ARBA" id="ARBA00022737"/>
    </source>
</evidence>